<dbReference type="AlphaFoldDB" id="A0A2J6RQW4"/>
<dbReference type="OrthoDB" id="3560511at2759"/>
<dbReference type="EMBL" id="KZ613945">
    <property type="protein sequence ID" value="PMD40883.1"/>
    <property type="molecule type" value="Genomic_DNA"/>
</dbReference>
<sequence>MRGQKGICLLCRYTLKLRGSIPIRKRLASSRANEPYVLPRLVIDLDAADSKIVRKWEDLPEEEKNPAPPKQPSLRGRLESMKKKYGTLEKGKVRPVVPLKTLQTTPADLLAYALLGDPIATRANTMNPQFRMLFRSRMVQPEDSAETKLQQLAYDFTFDETERLRASGFGESPELAVVNHIFTMNVPSRLHRIISMLSRTTEGCLFLARNCSAVLESIRICRKSNKDRGMGKVRFTGNMVLRLLNNLQLNMESKGIEFGPGFSNAGIYYAAKTSNLPAVRKYLQILRANSYATDWRTAGALQELSRAMKFTPHGINEAKHFKKSDFLRLVTGWEEGIPQDGEKRDLSFASILYQDNSTQFTTCLYPRYLLAFGELRRNKALWAEWESMEETKLPPVIRGDHHLRFRARMFAFAFLIGGDKNRALKVLQSVPADHEDIVIKGHHELIENWEYSGGSFSNTPSISSGEWLLTLIYAHYSFNNVWPTGDLLEIMKRAIRDLPKDPQEVLNQLDRFVLRGLEGQGNERKMRYVGWERNDTGQEGLSVMRPRPEGNGPQTEYWRPKEVFAEPLF</sequence>
<organism evidence="1 2">
    <name type="scientific">Hyaloscypha variabilis (strain UAMH 11265 / GT02V1 / F)</name>
    <name type="common">Meliniomyces variabilis</name>
    <dbReference type="NCBI Taxonomy" id="1149755"/>
    <lineage>
        <taxon>Eukaryota</taxon>
        <taxon>Fungi</taxon>
        <taxon>Dikarya</taxon>
        <taxon>Ascomycota</taxon>
        <taxon>Pezizomycotina</taxon>
        <taxon>Leotiomycetes</taxon>
        <taxon>Helotiales</taxon>
        <taxon>Hyaloscyphaceae</taxon>
        <taxon>Hyaloscypha</taxon>
        <taxon>Hyaloscypha variabilis</taxon>
    </lineage>
</organism>
<reference evidence="1 2" key="1">
    <citation type="submission" date="2016-04" db="EMBL/GenBank/DDBJ databases">
        <title>A degradative enzymes factory behind the ericoid mycorrhizal symbiosis.</title>
        <authorList>
            <consortium name="DOE Joint Genome Institute"/>
            <person name="Martino E."/>
            <person name="Morin E."/>
            <person name="Grelet G."/>
            <person name="Kuo A."/>
            <person name="Kohler A."/>
            <person name="Daghino S."/>
            <person name="Barry K."/>
            <person name="Choi C."/>
            <person name="Cichocki N."/>
            <person name="Clum A."/>
            <person name="Copeland A."/>
            <person name="Hainaut M."/>
            <person name="Haridas S."/>
            <person name="Labutti K."/>
            <person name="Lindquist E."/>
            <person name="Lipzen A."/>
            <person name="Khouja H.-R."/>
            <person name="Murat C."/>
            <person name="Ohm R."/>
            <person name="Olson A."/>
            <person name="Spatafora J."/>
            <person name="Veneault-Fourrey C."/>
            <person name="Henrissat B."/>
            <person name="Grigoriev I."/>
            <person name="Martin F."/>
            <person name="Perotto S."/>
        </authorList>
    </citation>
    <scope>NUCLEOTIDE SEQUENCE [LARGE SCALE GENOMIC DNA]</scope>
    <source>
        <strain evidence="1 2">F</strain>
    </source>
</reference>
<accession>A0A2J6RQW4</accession>
<evidence type="ECO:0000313" key="2">
    <source>
        <dbReference type="Proteomes" id="UP000235786"/>
    </source>
</evidence>
<protein>
    <submittedName>
        <fullName evidence="1">Uncharacterized protein</fullName>
    </submittedName>
</protein>
<keyword evidence="2" id="KW-1185">Reference proteome</keyword>
<dbReference type="Proteomes" id="UP000235786">
    <property type="component" value="Unassembled WGS sequence"/>
</dbReference>
<gene>
    <name evidence="1" type="ORF">L207DRAFT_512316</name>
</gene>
<name>A0A2J6RQW4_HYAVF</name>
<evidence type="ECO:0000313" key="1">
    <source>
        <dbReference type="EMBL" id="PMD40883.1"/>
    </source>
</evidence>
<proteinExistence type="predicted"/>